<protein>
    <submittedName>
        <fullName evidence="3">Uncharacterized protein</fullName>
    </submittedName>
</protein>
<sequence length="144" mass="15816">MPHFDLLLAFSLIGFACALKCYQTDSKTGKNVVVDDPDFVYCISFPFVHKGQHKIVGKDKIFTATADGLTKDELDNDYGLFFGDNTPEYSLLSMCLFEEKCLPSNTNSGACATPISATVHQKLTNTSTSCRLQSQGMISYESGF</sequence>
<keyword evidence="2" id="KW-1185">Reference proteome</keyword>
<keyword evidence="1" id="KW-0732">Signal</keyword>
<evidence type="ECO:0000313" key="2">
    <source>
        <dbReference type="Proteomes" id="UP000887540"/>
    </source>
</evidence>
<organism evidence="2 3">
    <name type="scientific">Acrobeloides nanus</name>
    <dbReference type="NCBI Taxonomy" id="290746"/>
    <lineage>
        <taxon>Eukaryota</taxon>
        <taxon>Metazoa</taxon>
        <taxon>Ecdysozoa</taxon>
        <taxon>Nematoda</taxon>
        <taxon>Chromadorea</taxon>
        <taxon>Rhabditida</taxon>
        <taxon>Tylenchina</taxon>
        <taxon>Cephalobomorpha</taxon>
        <taxon>Cephaloboidea</taxon>
        <taxon>Cephalobidae</taxon>
        <taxon>Acrobeloides</taxon>
    </lineage>
</organism>
<evidence type="ECO:0000313" key="3">
    <source>
        <dbReference type="WBParaSite" id="ACRNAN_scaffold8953.g32153.t1"/>
    </source>
</evidence>
<dbReference type="AlphaFoldDB" id="A0A914EM39"/>
<accession>A0A914EM39</accession>
<name>A0A914EM39_9BILA</name>
<dbReference type="Proteomes" id="UP000887540">
    <property type="component" value="Unplaced"/>
</dbReference>
<dbReference type="WBParaSite" id="ACRNAN_scaffold8953.g32153.t1">
    <property type="protein sequence ID" value="ACRNAN_scaffold8953.g32153.t1"/>
    <property type="gene ID" value="ACRNAN_scaffold8953.g32153"/>
</dbReference>
<reference evidence="3" key="1">
    <citation type="submission" date="2022-11" db="UniProtKB">
        <authorList>
            <consortium name="WormBaseParasite"/>
        </authorList>
    </citation>
    <scope>IDENTIFICATION</scope>
</reference>
<feature type="signal peptide" evidence="1">
    <location>
        <begin position="1"/>
        <end position="18"/>
    </location>
</feature>
<evidence type="ECO:0000256" key="1">
    <source>
        <dbReference type="SAM" id="SignalP"/>
    </source>
</evidence>
<feature type="chain" id="PRO_5037046710" evidence="1">
    <location>
        <begin position="19"/>
        <end position="144"/>
    </location>
</feature>
<proteinExistence type="predicted"/>